<evidence type="ECO:0000313" key="2">
    <source>
        <dbReference type="Proteomes" id="UP001153678"/>
    </source>
</evidence>
<evidence type="ECO:0000313" key="1">
    <source>
        <dbReference type="EMBL" id="CAI2187596.1"/>
    </source>
</evidence>
<dbReference type="Proteomes" id="UP001153678">
    <property type="component" value="Unassembled WGS sequence"/>
</dbReference>
<dbReference type="EMBL" id="CAMKVN010004709">
    <property type="protein sequence ID" value="CAI2187596.1"/>
    <property type="molecule type" value="Genomic_DNA"/>
</dbReference>
<accession>A0A9W4WY08</accession>
<dbReference type="OrthoDB" id="10651667at2759"/>
<name>A0A9W4WY08_9GLOM</name>
<protein>
    <submittedName>
        <fullName evidence="1">6260_t:CDS:1</fullName>
    </submittedName>
</protein>
<proteinExistence type="predicted"/>
<comment type="caution">
    <text evidence="1">The sequence shown here is derived from an EMBL/GenBank/DDBJ whole genome shotgun (WGS) entry which is preliminary data.</text>
</comment>
<reference evidence="1" key="1">
    <citation type="submission" date="2022-08" db="EMBL/GenBank/DDBJ databases">
        <authorList>
            <person name="Kallberg Y."/>
            <person name="Tangrot J."/>
            <person name="Rosling A."/>
        </authorList>
    </citation>
    <scope>NUCLEOTIDE SEQUENCE</scope>
    <source>
        <strain evidence="1">Wild A</strain>
    </source>
</reference>
<dbReference type="AlphaFoldDB" id="A0A9W4WY08"/>
<sequence length="249" mass="27682">MKIFKLLALPFIVSGPERLPNVGYLSSGYDIYKGNPRETGSVDPGFRLESIFNLTLDGGTTSDGRYILPKGVVAEQYTSEAKEQRHEESKNFTISEQFTFPPYSKTDISFLLQQVNYNLDFGADIIIGGFFFIRGTPVNGDGYFRGVIEPGYIFQRIQARPDIYSEQKETNVTGRMKGVYCYKLDSKKNSTPLGNPFPTKTVTETKTETKTETATQTMTVAPTNQANYLTPNKYASIGLALLAGLLLKS</sequence>
<organism evidence="1 2">
    <name type="scientific">Funneliformis geosporum</name>
    <dbReference type="NCBI Taxonomy" id="1117311"/>
    <lineage>
        <taxon>Eukaryota</taxon>
        <taxon>Fungi</taxon>
        <taxon>Fungi incertae sedis</taxon>
        <taxon>Mucoromycota</taxon>
        <taxon>Glomeromycotina</taxon>
        <taxon>Glomeromycetes</taxon>
        <taxon>Glomerales</taxon>
        <taxon>Glomeraceae</taxon>
        <taxon>Funneliformis</taxon>
    </lineage>
</organism>
<gene>
    <name evidence="1" type="ORF">FWILDA_LOCUS13160</name>
</gene>
<keyword evidence="2" id="KW-1185">Reference proteome</keyword>